<dbReference type="PANTHER" id="PTHR10587">
    <property type="entry name" value="GLYCOSYL TRANSFERASE-RELATED"/>
    <property type="match status" value="1"/>
</dbReference>
<evidence type="ECO:0000256" key="4">
    <source>
        <dbReference type="SAM" id="SignalP"/>
    </source>
</evidence>
<feature type="chain" id="PRO_5046942661" evidence="4">
    <location>
        <begin position="16"/>
        <end position="337"/>
    </location>
</feature>
<dbReference type="InterPro" id="IPR050248">
    <property type="entry name" value="Polysacc_deacetylase_ArnD"/>
</dbReference>
<dbReference type="EMBL" id="JAUSQW010000001">
    <property type="protein sequence ID" value="MDP9801549.1"/>
    <property type="molecule type" value="Genomic_DNA"/>
</dbReference>
<dbReference type="RefSeq" id="WP_278059673.1">
    <property type="nucleotide sequence ID" value="NZ_CP121247.1"/>
</dbReference>
<evidence type="ECO:0000256" key="3">
    <source>
        <dbReference type="SAM" id="MobiDB-lite"/>
    </source>
</evidence>
<evidence type="ECO:0000256" key="2">
    <source>
        <dbReference type="ARBA" id="ARBA00022801"/>
    </source>
</evidence>
<organism evidence="6 7">
    <name type="scientific">Arcanobacterium wilhelmae</name>
    <dbReference type="NCBI Taxonomy" id="1803177"/>
    <lineage>
        <taxon>Bacteria</taxon>
        <taxon>Bacillati</taxon>
        <taxon>Actinomycetota</taxon>
        <taxon>Actinomycetes</taxon>
        <taxon>Actinomycetales</taxon>
        <taxon>Actinomycetaceae</taxon>
        <taxon>Arcanobacterium</taxon>
    </lineage>
</organism>
<feature type="compositionally biased region" description="Low complexity" evidence="3">
    <location>
        <begin position="23"/>
        <end position="92"/>
    </location>
</feature>
<evidence type="ECO:0000313" key="6">
    <source>
        <dbReference type="EMBL" id="MDP9801549.1"/>
    </source>
</evidence>
<accession>A0ABT9NCU7</accession>
<protein>
    <submittedName>
        <fullName evidence="6">Peptidoglycan/xylan/chitin deacetylase (PgdA/CDA1 family)</fullName>
    </submittedName>
</protein>
<dbReference type="SUPFAM" id="SSF88713">
    <property type="entry name" value="Glycoside hydrolase/deacetylase"/>
    <property type="match status" value="1"/>
</dbReference>
<dbReference type="PROSITE" id="PS51257">
    <property type="entry name" value="PROKAR_LIPOPROTEIN"/>
    <property type="match status" value="1"/>
</dbReference>
<gene>
    <name evidence="6" type="ORF">J2S49_001625</name>
</gene>
<dbReference type="Pfam" id="PF01522">
    <property type="entry name" value="Polysacc_deac_1"/>
    <property type="match status" value="1"/>
</dbReference>
<name>A0ABT9NCU7_9ACTO</name>
<keyword evidence="7" id="KW-1185">Reference proteome</keyword>
<reference evidence="6 7" key="1">
    <citation type="submission" date="2023-07" db="EMBL/GenBank/DDBJ databases">
        <title>Sequencing the genomes of 1000 actinobacteria strains.</title>
        <authorList>
            <person name="Klenk H.-P."/>
        </authorList>
    </citation>
    <scope>NUCLEOTIDE SEQUENCE [LARGE SCALE GENOMIC DNA]</scope>
    <source>
        <strain evidence="6 7">DSM 102162</strain>
    </source>
</reference>
<sequence length="337" mass="35628">MFARRTLITASVALAATLAACSPAPQNSGVSTPDASTPPATQSATTSASASPTTSSSAVTTPSSNESGTPTANASGTASTSASGSESAQPSAQTQPEQGTNHIASAKAYAYPAKDVHDWLLNGKESPTYPKGKKIVFITMDDGPNTSTTARNLDTFKKAGVHATFYNVGLSLGNPKVQELMKRQYAEGHAVAVHSNSHDYSFLYPGRHCNPANVAKDFDALNAKMKNILGPGWSSNTFRYPGGHMSWKDMAPCDAVLAKKGVYWLDWNAGTNDAVPKRSQPKNPETMMQAVMQTAGDKNVVVLLSHDANGKEMTVKTMPKIIDYFKSKGYEFGIIGG</sequence>
<dbReference type="Gene3D" id="3.20.20.370">
    <property type="entry name" value="Glycoside hydrolase/deacetylase"/>
    <property type="match status" value="1"/>
</dbReference>
<feature type="domain" description="NodB homology" evidence="5">
    <location>
        <begin position="134"/>
        <end position="333"/>
    </location>
</feature>
<dbReference type="PANTHER" id="PTHR10587:SF133">
    <property type="entry name" value="CHITIN DEACETYLASE 1-RELATED"/>
    <property type="match status" value="1"/>
</dbReference>
<dbReference type="InterPro" id="IPR011330">
    <property type="entry name" value="Glyco_hydro/deAcase_b/a-brl"/>
</dbReference>
<keyword evidence="1" id="KW-0479">Metal-binding</keyword>
<keyword evidence="4" id="KW-0732">Signal</keyword>
<dbReference type="Proteomes" id="UP001235966">
    <property type="component" value="Unassembled WGS sequence"/>
</dbReference>
<evidence type="ECO:0000313" key="7">
    <source>
        <dbReference type="Proteomes" id="UP001235966"/>
    </source>
</evidence>
<feature type="signal peptide" evidence="4">
    <location>
        <begin position="1"/>
        <end position="15"/>
    </location>
</feature>
<dbReference type="CDD" id="cd10944">
    <property type="entry name" value="CE4_SmPgdA_like"/>
    <property type="match status" value="1"/>
</dbReference>
<evidence type="ECO:0000256" key="1">
    <source>
        <dbReference type="ARBA" id="ARBA00022723"/>
    </source>
</evidence>
<comment type="caution">
    <text evidence="6">The sequence shown here is derived from an EMBL/GenBank/DDBJ whole genome shotgun (WGS) entry which is preliminary data.</text>
</comment>
<dbReference type="PROSITE" id="PS51677">
    <property type="entry name" value="NODB"/>
    <property type="match status" value="1"/>
</dbReference>
<evidence type="ECO:0000259" key="5">
    <source>
        <dbReference type="PROSITE" id="PS51677"/>
    </source>
</evidence>
<keyword evidence="2" id="KW-0378">Hydrolase</keyword>
<proteinExistence type="predicted"/>
<dbReference type="InterPro" id="IPR002509">
    <property type="entry name" value="NODB_dom"/>
</dbReference>
<feature type="region of interest" description="Disordered" evidence="3">
    <location>
        <begin position="23"/>
        <end position="99"/>
    </location>
</feature>